<reference evidence="2" key="1">
    <citation type="submission" date="2021-02" db="EMBL/GenBank/DDBJ databases">
        <authorList>
            <person name="Dougan E. K."/>
            <person name="Rhodes N."/>
            <person name="Thang M."/>
            <person name="Chan C."/>
        </authorList>
    </citation>
    <scope>NUCLEOTIDE SEQUENCE</scope>
</reference>
<dbReference type="AlphaFoldDB" id="A0A812XSC1"/>
<proteinExistence type="predicted"/>
<evidence type="ECO:0000256" key="1">
    <source>
        <dbReference type="SAM" id="Phobius"/>
    </source>
</evidence>
<feature type="transmembrane region" description="Helical" evidence="1">
    <location>
        <begin position="27"/>
        <end position="54"/>
    </location>
</feature>
<comment type="caution">
    <text evidence="2">The sequence shown here is derived from an EMBL/GenBank/DDBJ whole genome shotgun (WGS) entry which is preliminary data.</text>
</comment>
<name>A0A812XSC1_SYMPI</name>
<keyword evidence="1" id="KW-0812">Transmembrane</keyword>
<evidence type="ECO:0000313" key="2">
    <source>
        <dbReference type="EMBL" id="CAE7744514.1"/>
    </source>
</evidence>
<keyword evidence="3" id="KW-1185">Reference proteome</keyword>
<feature type="transmembrane region" description="Helical" evidence="1">
    <location>
        <begin position="103"/>
        <end position="125"/>
    </location>
</feature>
<dbReference type="EMBL" id="CAJNIZ010046285">
    <property type="protein sequence ID" value="CAE7744514.1"/>
    <property type="molecule type" value="Genomic_DNA"/>
</dbReference>
<feature type="transmembrane region" description="Helical" evidence="1">
    <location>
        <begin position="74"/>
        <end position="91"/>
    </location>
</feature>
<gene>
    <name evidence="2" type="primary">ANK1</name>
    <name evidence="2" type="ORF">SPIL2461_LOCUS21470</name>
</gene>
<sequence length="148" mass="16506">MLATQFLFSRFAPKSHAYSILVLLKSFILAMVPVVFQAGVVLQSCFLGFAIALFMMHQQYVRPWKSETANQMDGLCSVTLQLLLLCGALASPIDSSTTDELRIVGTGVFVFLVLVLGASVAVSLYRVCVPGPRYKWFICHHKAREWFL</sequence>
<evidence type="ECO:0000313" key="3">
    <source>
        <dbReference type="Proteomes" id="UP000649617"/>
    </source>
</evidence>
<keyword evidence="1" id="KW-0472">Membrane</keyword>
<keyword evidence="1" id="KW-1133">Transmembrane helix</keyword>
<organism evidence="2 3">
    <name type="scientific">Symbiodinium pilosum</name>
    <name type="common">Dinoflagellate</name>
    <dbReference type="NCBI Taxonomy" id="2952"/>
    <lineage>
        <taxon>Eukaryota</taxon>
        <taxon>Sar</taxon>
        <taxon>Alveolata</taxon>
        <taxon>Dinophyceae</taxon>
        <taxon>Suessiales</taxon>
        <taxon>Symbiodiniaceae</taxon>
        <taxon>Symbiodinium</taxon>
    </lineage>
</organism>
<accession>A0A812XSC1</accession>
<protein>
    <submittedName>
        <fullName evidence="2">ANK1 protein</fullName>
    </submittedName>
</protein>
<dbReference type="OrthoDB" id="430019at2759"/>
<dbReference type="Proteomes" id="UP000649617">
    <property type="component" value="Unassembled WGS sequence"/>
</dbReference>